<evidence type="ECO:0000256" key="1">
    <source>
        <dbReference type="SAM" id="Phobius"/>
    </source>
</evidence>
<proteinExistence type="predicted"/>
<dbReference type="EMBL" id="RFKV01000054">
    <property type="protein sequence ID" value="RMD77225.1"/>
    <property type="molecule type" value="Genomic_DNA"/>
</dbReference>
<feature type="transmembrane region" description="Helical" evidence="1">
    <location>
        <begin position="101"/>
        <end position="123"/>
    </location>
</feature>
<reference evidence="2 3" key="1">
    <citation type="submission" date="2018-10" db="EMBL/GenBank/DDBJ databases">
        <title>Thermophilic Lithotrophy and Phototrophy in an Intertidal, Iron-rich, Geothermal Spring.</title>
        <authorList>
            <person name="Ward L.M."/>
            <person name="Idei A."/>
            <person name="Nakagawa M."/>
            <person name="Ueno Y."/>
            <person name="Fischer W."/>
            <person name="Mcglynn S.E."/>
        </authorList>
    </citation>
    <scope>NUCLEOTIDE SEQUENCE [LARGE SCALE GENOMIC DNA]</scope>
    <source>
        <strain evidence="2">J137</strain>
    </source>
</reference>
<keyword evidence="1" id="KW-0472">Membrane</keyword>
<evidence type="ECO:0000313" key="3">
    <source>
        <dbReference type="Proteomes" id="UP000269410"/>
    </source>
</evidence>
<name>A0A3M0Z2P5_9BACT</name>
<dbReference type="InterPro" id="IPR043993">
    <property type="entry name" value="T4SS_pilin"/>
</dbReference>
<evidence type="ECO:0000313" key="2">
    <source>
        <dbReference type="EMBL" id="RMD77225.1"/>
    </source>
</evidence>
<sequence length="136" mass="14514">MFWIRMKAVISLISSKKIIFVFTSTAIFLIFTVKKVSASAGGFIPRIPNPTRFESGEDIVNLAAQLVRPFFLIGFAVMLFVGAATYLTAGDNDNKVKSARNTIIAAIVGFALAVLAPTIMNFVSGLLGVQGGLSVL</sequence>
<dbReference type="Proteomes" id="UP000269410">
    <property type="component" value="Unassembled WGS sequence"/>
</dbReference>
<feature type="transmembrane region" description="Helical" evidence="1">
    <location>
        <begin position="70"/>
        <end position="89"/>
    </location>
</feature>
<protein>
    <submittedName>
        <fullName evidence="2">Uncharacterized protein</fullName>
    </submittedName>
</protein>
<comment type="caution">
    <text evidence="2">The sequence shown here is derived from an EMBL/GenBank/DDBJ whole genome shotgun (WGS) entry which is preliminary data.</text>
</comment>
<dbReference type="Pfam" id="PF18895">
    <property type="entry name" value="T4SS_pilin"/>
    <property type="match status" value="1"/>
</dbReference>
<keyword evidence="1" id="KW-0812">Transmembrane</keyword>
<keyword evidence="1" id="KW-1133">Transmembrane helix</keyword>
<accession>A0A3M0Z2P5</accession>
<organism evidence="2 3">
    <name type="scientific">Candidatus Dojkabacteria bacterium</name>
    <dbReference type="NCBI Taxonomy" id="2099670"/>
    <lineage>
        <taxon>Bacteria</taxon>
        <taxon>Candidatus Dojkabacteria</taxon>
    </lineage>
</organism>
<gene>
    <name evidence="2" type="ORF">D6810_01550</name>
</gene>
<dbReference type="AlphaFoldDB" id="A0A3M0Z2P5"/>